<evidence type="ECO:0000313" key="3">
    <source>
        <dbReference type="Proteomes" id="UP001144096"/>
    </source>
</evidence>
<evidence type="ECO:0000313" key="2">
    <source>
        <dbReference type="EMBL" id="MCR6485318.1"/>
    </source>
</evidence>
<keyword evidence="1" id="KW-0472">Membrane</keyword>
<dbReference type="EMBL" id="JAMXQV010000011">
    <property type="protein sequence ID" value="MCR6485318.1"/>
    <property type="molecule type" value="Genomic_DNA"/>
</dbReference>
<keyword evidence="1" id="KW-0812">Transmembrane</keyword>
<organism evidence="2 3">
    <name type="scientific">Amycolatopsis iheyensis</name>
    <dbReference type="NCBI Taxonomy" id="2945988"/>
    <lineage>
        <taxon>Bacteria</taxon>
        <taxon>Bacillati</taxon>
        <taxon>Actinomycetota</taxon>
        <taxon>Actinomycetes</taxon>
        <taxon>Pseudonocardiales</taxon>
        <taxon>Pseudonocardiaceae</taxon>
        <taxon>Amycolatopsis</taxon>
    </lineage>
</organism>
<reference evidence="2" key="1">
    <citation type="submission" date="2022-06" db="EMBL/GenBank/DDBJ databases">
        <title>Amycolatopsis iheyaensis sp. nov., a new species of the genus Amycolatopsis isolated from soil in Iheya island, Japan.</title>
        <authorList>
            <person name="Ngamcharungchit C."/>
            <person name="Kanto H."/>
            <person name="Take A."/>
            <person name="Intra B."/>
            <person name="Matsumoto A."/>
            <person name="Panbangred W."/>
            <person name="Inahashi Y."/>
        </authorList>
    </citation>
    <scope>NUCLEOTIDE SEQUENCE</scope>
    <source>
        <strain evidence="2">OK19-0408</strain>
    </source>
</reference>
<dbReference type="RefSeq" id="WP_257921918.1">
    <property type="nucleotide sequence ID" value="NZ_JAMXQV010000011.1"/>
</dbReference>
<name>A0A9X2SKN2_9PSEU</name>
<feature type="transmembrane region" description="Helical" evidence="1">
    <location>
        <begin position="41"/>
        <end position="64"/>
    </location>
</feature>
<dbReference type="AlphaFoldDB" id="A0A9X2SKN2"/>
<proteinExistence type="predicted"/>
<feature type="transmembrane region" description="Helical" evidence="1">
    <location>
        <begin position="76"/>
        <end position="95"/>
    </location>
</feature>
<keyword evidence="3" id="KW-1185">Reference proteome</keyword>
<feature type="transmembrane region" description="Helical" evidence="1">
    <location>
        <begin position="12"/>
        <end position="35"/>
    </location>
</feature>
<dbReference type="Proteomes" id="UP001144096">
    <property type="component" value="Unassembled WGS sequence"/>
</dbReference>
<comment type="caution">
    <text evidence="2">The sequence shown here is derived from an EMBL/GenBank/DDBJ whole genome shotgun (WGS) entry which is preliminary data.</text>
</comment>
<gene>
    <name evidence="2" type="ORF">M8542_21050</name>
</gene>
<dbReference type="InterPro" id="IPR021214">
    <property type="entry name" value="DUF2568"/>
</dbReference>
<protein>
    <submittedName>
        <fullName evidence="2">YrdB family protein</fullName>
    </submittedName>
</protein>
<evidence type="ECO:0000256" key="1">
    <source>
        <dbReference type="SAM" id="Phobius"/>
    </source>
</evidence>
<dbReference type="Pfam" id="PF10823">
    <property type="entry name" value="DUF2568"/>
    <property type="match status" value="1"/>
</dbReference>
<sequence length="122" mass="12295">MTSEPTPRLSGVAGVVLTIRFLTELALLGGLALAGTQIGGGVALAIVDAVLLPVVAAAIWGLFIAPRARRRLGEPARFLVEFALFAATGVVLVLVGWVAAGIALAVVGIGIAALTRVVAKDS</sequence>
<keyword evidence="1" id="KW-1133">Transmembrane helix</keyword>
<accession>A0A9X2SKN2</accession>